<dbReference type="PANTHER" id="PTHR45885">
    <property type="entry name" value="CELL DIVISION CYCLE 5-LIKE PROTEIN"/>
    <property type="match status" value="1"/>
</dbReference>
<sequence length="84" mass="9614">MPQQWTIIAPVPGRTSSQCIERYDQLLENYDKLLLWDIDSHPDQSKPAPPDPDAINMDDDEKKKHAPLIPDFELEAIEKMGAKN</sequence>
<evidence type="ECO:0000256" key="1">
    <source>
        <dbReference type="ARBA" id="ARBA00023125"/>
    </source>
</evidence>
<dbReference type="GO" id="GO:0000974">
    <property type="term" value="C:Prp19 complex"/>
    <property type="evidence" value="ECO:0007669"/>
    <property type="project" value="InterPro"/>
</dbReference>
<dbReference type="AlphaFoldDB" id="A0A2G3AFV2"/>
<keyword evidence="1" id="KW-0238">DNA-binding</keyword>
<dbReference type="PANTHER" id="PTHR45885:SF1">
    <property type="entry name" value="CELL DIVISION CYCLE 5-LIKE PROTEIN"/>
    <property type="match status" value="1"/>
</dbReference>
<reference evidence="4 5" key="1">
    <citation type="journal article" date="2014" name="Nat. Genet.">
        <title>Genome sequence of the hot pepper provides insights into the evolution of pungency in Capsicum species.</title>
        <authorList>
            <person name="Kim S."/>
            <person name="Park M."/>
            <person name="Yeom S.I."/>
            <person name="Kim Y.M."/>
            <person name="Lee J.M."/>
            <person name="Lee H.A."/>
            <person name="Seo E."/>
            <person name="Choi J."/>
            <person name="Cheong K."/>
            <person name="Kim K.T."/>
            <person name="Jung K."/>
            <person name="Lee G.W."/>
            <person name="Oh S.K."/>
            <person name="Bae C."/>
            <person name="Kim S.B."/>
            <person name="Lee H.Y."/>
            <person name="Kim S.Y."/>
            <person name="Kim M.S."/>
            <person name="Kang B.C."/>
            <person name="Jo Y.D."/>
            <person name="Yang H.B."/>
            <person name="Jeong H.J."/>
            <person name="Kang W.H."/>
            <person name="Kwon J.K."/>
            <person name="Shin C."/>
            <person name="Lim J.Y."/>
            <person name="Park J.H."/>
            <person name="Huh J.H."/>
            <person name="Kim J.S."/>
            <person name="Kim B.D."/>
            <person name="Cohen O."/>
            <person name="Paran I."/>
            <person name="Suh M.C."/>
            <person name="Lee S.B."/>
            <person name="Kim Y.K."/>
            <person name="Shin Y."/>
            <person name="Noh S.J."/>
            <person name="Park J."/>
            <person name="Seo Y.S."/>
            <person name="Kwon S.Y."/>
            <person name="Kim H.A."/>
            <person name="Park J.M."/>
            <person name="Kim H.J."/>
            <person name="Choi S.B."/>
            <person name="Bosland P.W."/>
            <person name="Reeves G."/>
            <person name="Jo S.H."/>
            <person name="Lee B.W."/>
            <person name="Cho H.T."/>
            <person name="Choi H.S."/>
            <person name="Lee M.S."/>
            <person name="Yu Y."/>
            <person name="Do Choi Y."/>
            <person name="Park B.S."/>
            <person name="van Deynze A."/>
            <person name="Ashrafi H."/>
            <person name="Hill T."/>
            <person name="Kim W.T."/>
            <person name="Pai H.S."/>
            <person name="Ahn H.K."/>
            <person name="Yeam I."/>
            <person name="Giovannoni J.J."/>
            <person name="Rose J.K."/>
            <person name="Sorensen I."/>
            <person name="Lee S.J."/>
            <person name="Kim R.W."/>
            <person name="Choi I.Y."/>
            <person name="Choi B.S."/>
            <person name="Lim J.S."/>
            <person name="Lee Y.H."/>
            <person name="Choi D."/>
        </authorList>
    </citation>
    <scope>NUCLEOTIDE SEQUENCE [LARGE SCALE GENOMIC DNA]</scope>
    <source>
        <strain evidence="5">cv. CM334</strain>
    </source>
</reference>
<accession>A0A2G3AFV2</accession>
<dbReference type="STRING" id="4072.A0A2G3AFV2"/>
<dbReference type="GO" id="GO:0000398">
    <property type="term" value="P:mRNA splicing, via spliceosome"/>
    <property type="evidence" value="ECO:0007669"/>
    <property type="project" value="InterPro"/>
</dbReference>
<evidence type="ECO:0000256" key="3">
    <source>
        <dbReference type="SAM" id="MobiDB-lite"/>
    </source>
</evidence>
<evidence type="ECO:0000256" key="2">
    <source>
        <dbReference type="ARBA" id="ARBA00023242"/>
    </source>
</evidence>
<proteinExistence type="predicted"/>
<dbReference type="SMR" id="A0A2G3AFV2"/>
<reference evidence="4 5" key="2">
    <citation type="journal article" date="2017" name="Genome Biol.">
        <title>New reference genome sequences of hot pepper reveal the massive evolution of plant disease-resistance genes by retroduplication.</title>
        <authorList>
            <person name="Kim S."/>
            <person name="Park J."/>
            <person name="Yeom S.I."/>
            <person name="Kim Y.M."/>
            <person name="Seo E."/>
            <person name="Kim K.T."/>
            <person name="Kim M.S."/>
            <person name="Lee J.M."/>
            <person name="Cheong K."/>
            <person name="Shin H.S."/>
            <person name="Kim S.B."/>
            <person name="Han K."/>
            <person name="Lee J."/>
            <person name="Park M."/>
            <person name="Lee H.A."/>
            <person name="Lee H.Y."/>
            <person name="Lee Y."/>
            <person name="Oh S."/>
            <person name="Lee J.H."/>
            <person name="Choi E."/>
            <person name="Choi E."/>
            <person name="Lee S.E."/>
            <person name="Jeon J."/>
            <person name="Kim H."/>
            <person name="Choi G."/>
            <person name="Song H."/>
            <person name="Lee J."/>
            <person name="Lee S.C."/>
            <person name="Kwon J.K."/>
            <person name="Lee H.Y."/>
            <person name="Koo N."/>
            <person name="Hong Y."/>
            <person name="Kim R.W."/>
            <person name="Kang W.H."/>
            <person name="Huh J.H."/>
            <person name="Kang B.C."/>
            <person name="Yang T.J."/>
            <person name="Lee Y.H."/>
            <person name="Bennetzen J.L."/>
            <person name="Choi D."/>
        </authorList>
    </citation>
    <scope>NUCLEOTIDE SEQUENCE [LARGE SCALE GENOMIC DNA]</scope>
    <source>
        <strain evidence="5">cv. CM334</strain>
    </source>
</reference>
<name>A0A2G3AFV2_CAPAN</name>
<organism evidence="4 5">
    <name type="scientific">Capsicum annuum</name>
    <name type="common">Capsicum pepper</name>
    <dbReference type="NCBI Taxonomy" id="4072"/>
    <lineage>
        <taxon>Eukaryota</taxon>
        <taxon>Viridiplantae</taxon>
        <taxon>Streptophyta</taxon>
        <taxon>Embryophyta</taxon>
        <taxon>Tracheophyta</taxon>
        <taxon>Spermatophyta</taxon>
        <taxon>Magnoliopsida</taxon>
        <taxon>eudicotyledons</taxon>
        <taxon>Gunneridae</taxon>
        <taxon>Pentapetalae</taxon>
        <taxon>asterids</taxon>
        <taxon>lamiids</taxon>
        <taxon>Solanales</taxon>
        <taxon>Solanaceae</taxon>
        <taxon>Solanoideae</taxon>
        <taxon>Capsiceae</taxon>
        <taxon>Capsicum</taxon>
    </lineage>
</organism>
<dbReference type="InterPro" id="IPR047242">
    <property type="entry name" value="CDC5L/Cef1"/>
</dbReference>
<feature type="region of interest" description="Disordered" evidence="3">
    <location>
        <begin position="39"/>
        <end position="70"/>
    </location>
</feature>
<dbReference type="Gramene" id="PHT93115">
    <property type="protein sequence ID" value="PHT93115"/>
    <property type="gene ID" value="T459_00997"/>
</dbReference>
<keyword evidence="5" id="KW-1185">Reference proteome</keyword>
<evidence type="ECO:0000313" key="4">
    <source>
        <dbReference type="EMBL" id="PHT93115.1"/>
    </source>
</evidence>
<dbReference type="Proteomes" id="UP000222542">
    <property type="component" value="Unassembled WGS sequence"/>
</dbReference>
<evidence type="ECO:0000313" key="5">
    <source>
        <dbReference type="Proteomes" id="UP000222542"/>
    </source>
</evidence>
<protein>
    <submittedName>
        <fullName evidence="4">Uncharacterized protein</fullName>
    </submittedName>
</protein>
<gene>
    <name evidence="4" type="ORF">T459_00997</name>
</gene>
<dbReference type="GO" id="GO:0003677">
    <property type="term" value="F:DNA binding"/>
    <property type="evidence" value="ECO:0007669"/>
    <property type="project" value="UniProtKB-KW"/>
</dbReference>
<dbReference type="OMA" id="WDIDSHP"/>
<dbReference type="EMBL" id="AYRZ02000001">
    <property type="protein sequence ID" value="PHT93115.1"/>
    <property type="molecule type" value="Genomic_DNA"/>
</dbReference>
<comment type="caution">
    <text evidence="4">The sequence shown here is derived from an EMBL/GenBank/DDBJ whole genome shotgun (WGS) entry which is preliminary data.</text>
</comment>
<keyword evidence="2" id="KW-0539">Nucleus</keyword>